<gene>
    <name evidence="2" type="ORF">E1163_27670</name>
</gene>
<feature type="region of interest" description="Disordered" evidence="1">
    <location>
        <begin position="137"/>
        <end position="158"/>
    </location>
</feature>
<accession>A0ABW9RWZ4</accession>
<comment type="caution">
    <text evidence="2">The sequence shown here is derived from an EMBL/GenBank/DDBJ whole genome shotgun (WGS) entry which is preliminary data.</text>
</comment>
<dbReference type="EMBL" id="SMLW01000672">
    <property type="protein sequence ID" value="MTI28769.1"/>
    <property type="molecule type" value="Genomic_DNA"/>
</dbReference>
<evidence type="ECO:0000256" key="1">
    <source>
        <dbReference type="SAM" id="MobiDB-lite"/>
    </source>
</evidence>
<feature type="compositionally biased region" description="Polar residues" evidence="1">
    <location>
        <begin position="146"/>
        <end position="158"/>
    </location>
</feature>
<evidence type="ECO:0000313" key="3">
    <source>
        <dbReference type="Proteomes" id="UP000798808"/>
    </source>
</evidence>
<evidence type="ECO:0008006" key="4">
    <source>
        <dbReference type="Google" id="ProtNLM"/>
    </source>
</evidence>
<reference evidence="2 3" key="1">
    <citation type="submission" date="2019-02" db="EMBL/GenBank/DDBJ databases">
        <authorList>
            <person name="Goldberg S.R."/>
            <person name="Haltli B.A."/>
            <person name="Correa H."/>
            <person name="Russell K.G."/>
        </authorList>
    </citation>
    <scope>NUCLEOTIDE SEQUENCE [LARGE SCALE GENOMIC DNA]</scope>
    <source>
        <strain evidence="2 3">JCM 16186</strain>
    </source>
</reference>
<organism evidence="2 3">
    <name type="scientific">Fulvivirga kasyanovii</name>
    <dbReference type="NCBI Taxonomy" id="396812"/>
    <lineage>
        <taxon>Bacteria</taxon>
        <taxon>Pseudomonadati</taxon>
        <taxon>Bacteroidota</taxon>
        <taxon>Cytophagia</taxon>
        <taxon>Cytophagales</taxon>
        <taxon>Fulvivirgaceae</taxon>
        <taxon>Fulvivirga</taxon>
    </lineage>
</organism>
<evidence type="ECO:0000313" key="2">
    <source>
        <dbReference type="EMBL" id="MTI28769.1"/>
    </source>
</evidence>
<dbReference type="RefSeq" id="WP_155176618.1">
    <property type="nucleotide sequence ID" value="NZ_BAAAFL010000012.1"/>
</dbReference>
<keyword evidence="3" id="KW-1185">Reference proteome</keyword>
<dbReference type="Proteomes" id="UP000798808">
    <property type="component" value="Unassembled WGS sequence"/>
</dbReference>
<name>A0ABW9RWZ4_9BACT</name>
<sequence length="158" mass="17983">MELYFKSDYVKISYEPSWGYIKVQWLIPPTNGEFREACEQMLGAIIHYEATKALIDTNKQGAIHPELIEWMDKVWAKRAIANGYRHCAIITPTDIFASFSLAEIAQMSDKTLVVTEYFEEEKIAIDWLKKLSVPGTGGQIRDRTEVGTSGNKEQASLF</sequence>
<protein>
    <recommendedName>
        <fullName evidence="4">STAS/SEC14 domain-containing protein</fullName>
    </recommendedName>
</protein>
<proteinExistence type="predicted"/>